<feature type="compositionally biased region" description="Polar residues" evidence="1">
    <location>
        <begin position="214"/>
        <end position="229"/>
    </location>
</feature>
<feature type="compositionally biased region" description="Low complexity" evidence="1">
    <location>
        <begin position="251"/>
        <end position="260"/>
    </location>
</feature>
<protein>
    <submittedName>
        <fullName evidence="3">PK_Tyr_Ser-Thr domain-containing protein</fullName>
    </submittedName>
</protein>
<sequence length="284" mass="30435">VPYRSAWTPGRWCLASVRAPLSLPLPRHTPGIMRTLMEACWACKPKQRPAFRNIGRSLEASLLDLLVLSDGRFAYPAESLLSCMRQEDFKAKLEADLIRKTEGGIAARPKRFASTTRSACTSCRTTSRDGPDQSSHASFATAGRAQRADPFAKLPLHHSAPLLPRLPAESASRLLPPAAVGSRCLGPAATRRHQRAHAVAPSLLAASMATDSFNKNSARNASSTEQASSMVAGPRRSRRPPRRANRRLSKALTLPAGGVAPPLPALFRRGGRAAAPSAVTTIGQ</sequence>
<feature type="region of interest" description="Disordered" evidence="1">
    <location>
        <begin position="121"/>
        <end position="144"/>
    </location>
</feature>
<dbReference type="Proteomes" id="UP000095280">
    <property type="component" value="Unplaced"/>
</dbReference>
<evidence type="ECO:0000313" key="3">
    <source>
        <dbReference type="WBParaSite" id="maker-uti_cns_0004214-snap-gene-0.3-mRNA-1"/>
    </source>
</evidence>
<keyword evidence="2" id="KW-1185">Reference proteome</keyword>
<reference evidence="3" key="1">
    <citation type="submission" date="2016-11" db="UniProtKB">
        <authorList>
            <consortium name="WormBaseParasite"/>
        </authorList>
    </citation>
    <scope>IDENTIFICATION</scope>
</reference>
<accession>A0A1I8H4I4</accession>
<name>A0A1I8H4I4_9PLAT</name>
<proteinExistence type="predicted"/>
<evidence type="ECO:0000313" key="2">
    <source>
        <dbReference type="Proteomes" id="UP000095280"/>
    </source>
</evidence>
<evidence type="ECO:0000256" key="1">
    <source>
        <dbReference type="SAM" id="MobiDB-lite"/>
    </source>
</evidence>
<dbReference type="AlphaFoldDB" id="A0A1I8H4I4"/>
<organism evidence="2 3">
    <name type="scientific">Macrostomum lignano</name>
    <dbReference type="NCBI Taxonomy" id="282301"/>
    <lineage>
        <taxon>Eukaryota</taxon>
        <taxon>Metazoa</taxon>
        <taxon>Spiralia</taxon>
        <taxon>Lophotrochozoa</taxon>
        <taxon>Platyhelminthes</taxon>
        <taxon>Rhabditophora</taxon>
        <taxon>Macrostomorpha</taxon>
        <taxon>Macrostomida</taxon>
        <taxon>Macrostomidae</taxon>
        <taxon>Macrostomum</taxon>
    </lineage>
</organism>
<dbReference type="WBParaSite" id="maker-uti_cns_0004214-snap-gene-0.3-mRNA-1">
    <property type="protein sequence ID" value="maker-uti_cns_0004214-snap-gene-0.3-mRNA-1"/>
    <property type="gene ID" value="maker-uti_cns_0004214-snap-gene-0.3"/>
</dbReference>
<feature type="region of interest" description="Disordered" evidence="1">
    <location>
        <begin position="214"/>
        <end position="263"/>
    </location>
</feature>
<feature type="compositionally biased region" description="Basic residues" evidence="1">
    <location>
        <begin position="235"/>
        <end position="249"/>
    </location>
</feature>